<evidence type="ECO:0000256" key="2">
    <source>
        <dbReference type="ARBA" id="ARBA00022884"/>
    </source>
</evidence>
<dbReference type="InterPro" id="IPR000504">
    <property type="entry name" value="RRM_dom"/>
</dbReference>
<feature type="region of interest" description="Disordered" evidence="5">
    <location>
        <begin position="104"/>
        <end position="153"/>
    </location>
</feature>
<sequence>MVHDNDQMKNIEKMLRLRQCLKGEAARVIQHFQISSKNYEAAWSLLKKKYDNQPILFIVPKLSTTATKLTNAVQKIEHEKLIKIPLLSLSSVEEKTTEIIEKDIKENEAEEESLEELRKPSKTEESHNPISLSAGSHFEEMWESEVQTKSFEDKDETEVIEYILEDKLRVEEITFEEQGTFNDVNNKMSPMEIEENAKDEIKYLAERDVEVDNGSVSNDGSEGEKENAGESNEESINLTIGEDEQKLLHDKAPDEKEKCTDAEGDTTGKNSAQKSTKAVAALDDTRTSKGGSSSSKCSKSDDDKSKRKDEKSGDKKHKDISEQKSSSNKSSQTDDKEKSSVNISTKSSSTGKQTTPSRNLWISGLSSLTRARDLKTIFSKYGKVIGAKVVTNTRTPCTRCYDYVTMPSSSNASRCIENLHHTELHGRIISVELTKNEISNSTSVAKTRVDKTKIDPVGKADVVTAIWELLLPWQLALKQTDKLKTKRRQRRAEKATRRH</sequence>
<gene>
    <name evidence="8" type="primary">LOC125776853</name>
</gene>
<protein>
    <submittedName>
        <fullName evidence="8">SAFB-like transcription modulator</fullName>
    </submittedName>
</protein>
<feature type="compositionally biased region" description="Polar residues" evidence="5">
    <location>
        <begin position="267"/>
        <end position="276"/>
    </location>
</feature>
<evidence type="ECO:0000313" key="7">
    <source>
        <dbReference type="Proteomes" id="UP001652620"/>
    </source>
</evidence>
<dbReference type="Pfam" id="PF03564">
    <property type="entry name" value="DUF1759"/>
    <property type="match status" value="1"/>
</dbReference>
<comment type="subcellular location">
    <subcellularLocation>
        <location evidence="1">Nucleus</location>
    </subcellularLocation>
</comment>
<dbReference type="RefSeq" id="XP_049306431.1">
    <property type="nucleotide sequence ID" value="XM_049450474.1"/>
</dbReference>
<dbReference type="InterPro" id="IPR012677">
    <property type="entry name" value="Nucleotide-bd_a/b_plait_sf"/>
</dbReference>
<proteinExistence type="predicted"/>
<evidence type="ECO:0000256" key="1">
    <source>
        <dbReference type="ARBA" id="ARBA00004123"/>
    </source>
</evidence>
<reference evidence="7" key="1">
    <citation type="submission" date="2025-05" db="UniProtKB">
        <authorList>
            <consortium name="RefSeq"/>
        </authorList>
    </citation>
    <scope>NUCLEOTIDE SEQUENCE [LARGE SCALE GENOMIC DNA]</scope>
</reference>
<dbReference type="InterPro" id="IPR005312">
    <property type="entry name" value="DUF1759"/>
</dbReference>
<dbReference type="PANTHER" id="PTHR15683:SF8">
    <property type="entry name" value="SCAFFOLD ATTACHMENT FACTOR B, ISOFORM B"/>
    <property type="match status" value="1"/>
</dbReference>
<reference evidence="8" key="2">
    <citation type="submission" date="2025-08" db="UniProtKB">
        <authorList>
            <consortium name="RefSeq"/>
        </authorList>
    </citation>
    <scope>IDENTIFICATION</scope>
    <source>
        <tissue evidence="8">Adult</tissue>
    </source>
</reference>
<feature type="compositionally biased region" description="Basic and acidic residues" evidence="5">
    <location>
        <begin position="243"/>
        <end position="261"/>
    </location>
</feature>
<dbReference type="PANTHER" id="PTHR15683">
    <property type="entry name" value="SCAFFOLD ATTACHMENT FACTOR B-RELATED"/>
    <property type="match status" value="1"/>
</dbReference>
<feature type="domain" description="RRM" evidence="6">
    <location>
        <begin position="358"/>
        <end position="436"/>
    </location>
</feature>
<feature type="compositionally biased region" description="Low complexity" evidence="5">
    <location>
        <begin position="340"/>
        <end position="357"/>
    </location>
</feature>
<dbReference type="Gene3D" id="3.30.70.330">
    <property type="match status" value="1"/>
</dbReference>
<name>A0ABM3JB23_BACDO</name>
<dbReference type="InterPro" id="IPR051738">
    <property type="entry name" value="SAF_Modulators"/>
</dbReference>
<keyword evidence="7" id="KW-1185">Reference proteome</keyword>
<feature type="compositionally biased region" description="Basic and acidic residues" evidence="5">
    <location>
        <begin position="115"/>
        <end position="127"/>
    </location>
</feature>
<dbReference type="InterPro" id="IPR035979">
    <property type="entry name" value="RBD_domain_sf"/>
</dbReference>
<organism evidence="7 8">
    <name type="scientific">Bactrocera dorsalis</name>
    <name type="common">Oriental fruit fly</name>
    <name type="synonym">Dacus dorsalis</name>
    <dbReference type="NCBI Taxonomy" id="27457"/>
    <lineage>
        <taxon>Eukaryota</taxon>
        <taxon>Metazoa</taxon>
        <taxon>Ecdysozoa</taxon>
        <taxon>Arthropoda</taxon>
        <taxon>Hexapoda</taxon>
        <taxon>Insecta</taxon>
        <taxon>Pterygota</taxon>
        <taxon>Neoptera</taxon>
        <taxon>Endopterygota</taxon>
        <taxon>Diptera</taxon>
        <taxon>Brachycera</taxon>
        <taxon>Muscomorpha</taxon>
        <taxon>Tephritoidea</taxon>
        <taxon>Tephritidae</taxon>
        <taxon>Bactrocera</taxon>
        <taxon>Bactrocera</taxon>
    </lineage>
</organism>
<dbReference type="PROSITE" id="PS50102">
    <property type="entry name" value="RRM"/>
    <property type="match status" value="1"/>
</dbReference>
<keyword evidence="2 4" id="KW-0694">RNA-binding</keyword>
<feature type="compositionally biased region" description="Low complexity" evidence="5">
    <location>
        <begin position="288"/>
        <end position="297"/>
    </location>
</feature>
<feature type="region of interest" description="Disordered" evidence="5">
    <location>
        <begin position="198"/>
        <end position="358"/>
    </location>
</feature>
<keyword evidence="3" id="KW-0539">Nucleus</keyword>
<accession>A0ABM3JB23</accession>
<dbReference type="SUPFAM" id="SSF54928">
    <property type="entry name" value="RNA-binding domain, RBD"/>
    <property type="match status" value="1"/>
</dbReference>
<dbReference type="SMART" id="SM00360">
    <property type="entry name" value="RRM"/>
    <property type="match status" value="1"/>
</dbReference>
<evidence type="ECO:0000259" key="6">
    <source>
        <dbReference type="PROSITE" id="PS50102"/>
    </source>
</evidence>
<feature type="compositionally biased region" description="Basic and acidic residues" evidence="5">
    <location>
        <begin position="198"/>
        <end position="210"/>
    </location>
</feature>
<evidence type="ECO:0000313" key="8">
    <source>
        <dbReference type="RefSeq" id="XP_049306431.1"/>
    </source>
</evidence>
<evidence type="ECO:0000256" key="5">
    <source>
        <dbReference type="SAM" id="MobiDB-lite"/>
    </source>
</evidence>
<dbReference type="GeneID" id="125776853"/>
<evidence type="ECO:0000256" key="4">
    <source>
        <dbReference type="PROSITE-ProRule" id="PRU00176"/>
    </source>
</evidence>
<dbReference type="Proteomes" id="UP001652620">
    <property type="component" value="Chromosome 1"/>
</dbReference>
<dbReference type="Pfam" id="PF00076">
    <property type="entry name" value="RRM_1"/>
    <property type="match status" value="1"/>
</dbReference>
<feature type="compositionally biased region" description="Basic and acidic residues" evidence="5">
    <location>
        <begin position="298"/>
        <end position="322"/>
    </location>
</feature>
<evidence type="ECO:0000256" key="3">
    <source>
        <dbReference type="ARBA" id="ARBA00023242"/>
    </source>
</evidence>